<evidence type="ECO:0000256" key="1">
    <source>
        <dbReference type="ARBA" id="ARBA00022603"/>
    </source>
</evidence>
<keyword evidence="1" id="KW-0489">Methyltransferase</keyword>
<reference evidence="3 4" key="1">
    <citation type="submission" date="2018-12" db="EMBL/GenBank/DDBJ databases">
        <title>The whole draft genome of Aquabacterium sp. SJQ9.</title>
        <authorList>
            <person name="Sun L."/>
            <person name="Gao X."/>
            <person name="Chen W."/>
            <person name="Huang K."/>
        </authorList>
    </citation>
    <scope>NUCLEOTIDE SEQUENCE [LARGE SCALE GENOMIC DNA]</scope>
    <source>
        <strain evidence="3 4">SJQ9</strain>
    </source>
</reference>
<dbReference type="Proteomes" id="UP000269265">
    <property type="component" value="Unassembled WGS sequence"/>
</dbReference>
<protein>
    <submittedName>
        <fullName evidence="3">Biotin synthase</fullName>
    </submittedName>
</protein>
<dbReference type="GO" id="GO:0032259">
    <property type="term" value="P:methylation"/>
    <property type="evidence" value="ECO:0007669"/>
    <property type="project" value="UniProtKB-KW"/>
</dbReference>
<dbReference type="GO" id="GO:0008168">
    <property type="term" value="F:methyltransferase activity"/>
    <property type="evidence" value="ECO:0007669"/>
    <property type="project" value="UniProtKB-KW"/>
</dbReference>
<organism evidence="3 4">
    <name type="scientific">Aquabacterium soli</name>
    <dbReference type="NCBI Taxonomy" id="2493092"/>
    <lineage>
        <taxon>Bacteria</taxon>
        <taxon>Pseudomonadati</taxon>
        <taxon>Pseudomonadota</taxon>
        <taxon>Betaproteobacteria</taxon>
        <taxon>Burkholderiales</taxon>
        <taxon>Aquabacterium</taxon>
    </lineage>
</organism>
<sequence>MADKLDAIRLTPKDWVDWGAFLGTGADLVAQRYPQARRWVLEPTEALAERSRQIWVAGHARPWWQAWKKSTPPVVSQGQPWPDAWPADGAGLLWANMALHAQADLDGALKAWHGALTINGFLMCSGLGPDTARELRAVYRELGWPLPTINFIDMHDLGDAMVKAGFLDPVMDMERLTLTWADATSMLAELRTWGGNVAWGRFAGLRTPRWRGRLIEVLNQHLRGPDGRLRLTVEVVYGHAIKPLPKVPLAEETRVSLGDMKRLIKAGGKPG</sequence>
<dbReference type="PANTHER" id="PTHR13090:SF1">
    <property type="entry name" value="ARGININE-HYDROXYLASE NDUFAF5, MITOCHONDRIAL"/>
    <property type="match status" value="1"/>
</dbReference>
<name>A0A3R8T0S0_9BURK</name>
<gene>
    <name evidence="3" type="ORF">EIP75_15490</name>
</gene>
<dbReference type="PANTHER" id="PTHR13090">
    <property type="entry name" value="ARGININE-HYDROXYLASE NDUFAF5, MITOCHONDRIAL"/>
    <property type="match status" value="1"/>
</dbReference>
<accession>A0A3R8T0S0</accession>
<dbReference type="SUPFAM" id="SSF53335">
    <property type="entry name" value="S-adenosyl-L-methionine-dependent methyltransferases"/>
    <property type="match status" value="1"/>
</dbReference>
<dbReference type="InterPro" id="IPR029063">
    <property type="entry name" value="SAM-dependent_MTases_sf"/>
</dbReference>
<dbReference type="InterPro" id="IPR050602">
    <property type="entry name" value="Malonyl-ACP_OMT"/>
</dbReference>
<evidence type="ECO:0000256" key="2">
    <source>
        <dbReference type="ARBA" id="ARBA00022679"/>
    </source>
</evidence>
<dbReference type="EMBL" id="RSED01000012">
    <property type="protein sequence ID" value="RRS03460.1"/>
    <property type="molecule type" value="Genomic_DNA"/>
</dbReference>
<proteinExistence type="predicted"/>
<dbReference type="OrthoDB" id="9760689at2"/>
<dbReference type="AlphaFoldDB" id="A0A3R8T0S0"/>
<keyword evidence="2" id="KW-0808">Transferase</keyword>
<keyword evidence="4" id="KW-1185">Reference proteome</keyword>
<comment type="caution">
    <text evidence="3">The sequence shown here is derived from an EMBL/GenBank/DDBJ whole genome shotgun (WGS) entry which is preliminary data.</text>
</comment>
<evidence type="ECO:0000313" key="4">
    <source>
        <dbReference type="Proteomes" id="UP000269265"/>
    </source>
</evidence>
<evidence type="ECO:0000313" key="3">
    <source>
        <dbReference type="EMBL" id="RRS03460.1"/>
    </source>
</evidence>